<dbReference type="InterPro" id="IPR012902">
    <property type="entry name" value="N_methyl_site"/>
</dbReference>
<evidence type="ECO:0000256" key="4">
    <source>
        <dbReference type="ARBA" id="ARBA00023237"/>
    </source>
</evidence>
<dbReference type="RefSeq" id="WP_126217360.1">
    <property type="nucleotide sequence ID" value="NZ_PEMH01000380.1"/>
</dbReference>
<name>A0A430UEB6_THESC</name>
<comment type="caution">
    <text evidence="6">The sequence shown here is derived from an EMBL/GenBank/DDBJ whole genome shotgun (WGS) entry which is preliminary data.</text>
</comment>
<evidence type="ECO:0000256" key="1">
    <source>
        <dbReference type="ARBA" id="ARBA00004203"/>
    </source>
</evidence>
<dbReference type="Proteomes" id="UP000288347">
    <property type="component" value="Unassembled WGS sequence"/>
</dbReference>
<reference evidence="6 7" key="1">
    <citation type="journal article" date="2019" name="Extremophiles">
        <title>Biogeography of thermophiles and predominance of Thermus scotoductus in domestic water heaters.</title>
        <authorList>
            <person name="Wilpiszeski R.L."/>
            <person name="Zhang Z."/>
            <person name="House C.H."/>
        </authorList>
    </citation>
    <scope>NUCLEOTIDE SEQUENCE [LARGE SCALE GENOMIC DNA]</scope>
    <source>
        <strain evidence="6 7">16_S16</strain>
    </source>
</reference>
<proteinExistence type="predicted"/>
<keyword evidence="4" id="KW-0998">Cell outer membrane</keyword>
<evidence type="ECO:0000313" key="6">
    <source>
        <dbReference type="EMBL" id="RTH97199.1"/>
    </source>
</evidence>
<feature type="transmembrane region" description="Helical" evidence="5">
    <location>
        <begin position="6"/>
        <end position="25"/>
    </location>
</feature>
<dbReference type="GO" id="GO:0042597">
    <property type="term" value="C:periplasmic space"/>
    <property type="evidence" value="ECO:0007669"/>
    <property type="project" value="UniProtKB-SubCell"/>
</dbReference>
<evidence type="ECO:0000256" key="3">
    <source>
        <dbReference type="ARBA" id="ARBA00022764"/>
    </source>
</evidence>
<dbReference type="GO" id="GO:0009279">
    <property type="term" value="C:cell outer membrane"/>
    <property type="evidence" value="ECO:0007669"/>
    <property type="project" value="UniProtKB-SubCell"/>
</dbReference>
<dbReference type="EMBL" id="PEMH01000380">
    <property type="protein sequence ID" value="RTH97199.1"/>
    <property type="molecule type" value="Genomic_DNA"/>
</dbReference>
<protein>
    <submittedName>
        <fullName evidence="6">Uncharacterized protein</fullName>
    </submittedName>
</protein>
<dbReference type="NCBIfam" id="TIGR02532">
    <property type="entry name" value="IV_pilin_GFxxxE"/>
    <property type="match status" value="1"/>
</dbReference>
<organism evidence="6 7">
    <name type="scientific">Thermus scotoductus</name>
    <dbReference type="NCBI Taxonomy" id="37636"/>
    <lineage>
        <taxon>Bacteria</taxon>
        <taxon>Thermotogati</taxon>
        <taxon>Deinococcota</taxon>
        <taxon>Deinococci</taxon>
        <taxon>Thermales</taxon>
        <taxon>Thermaceae</taxon>
        <taxon>Thermus</taxon>
    </lineage>
</organism>
<dbReference type="AlphaFoldDB" id="A0A430UEB6"/>
<dbReference type="PROSITE" id="PS00409">
    <property type="entry name" value="PROKAR_NTER_METHYL"/>
    <property type="match status" value="1"/>
</dbReference>
<evidence type="ECO:0000313" key="7">
    <source>
        <dbReference type="Proteomes" id="UP000288347"/>
    </source>
</evidence>
<sequence length="155" mass="16728">MVRARGFSLVELLVVIGIGLLLAVLGTRMLGAGRQAAWEKEAEVFGKAVLAALEQAAAEGVYDSKGRLLEALPEGFTQDNRGASLNVSGARRLCERVGRLPDTRTRFPQAPSYVGCVVELETQTVSAGGMEASVSRFVVYTWVKDRGRRVYVAGR</sequence>
<dbReference type="InterPro" id="IPR045584">
    <property type="entry name" value="Pilin-like"/>
</dbReference>
<evidence type="ECO:0000256" key="2">
    <source>
        <dbReference type="ARBA" id="ARBA00004418"/>
    </source>
</evidence>
<gene>
    <name evidence="6" type="ORF">CSW29_11855</name>
</gene>
<dbReference type="Pfam" id="PF07963">
    <property type="entry name" value="N_methyl"/>
    <property type="match status" value="1"/>
</dbReference>
<dbReference type="SUPFAM" id="SSF54523">
    <property type="entry name" value="Pili subunits"/>
    <property type="match status" value="1"/>
</dbReference>
<keyword evidence="5" id="KW-1133">Transmembrane helix</keyword>
<accession>A0A430UEB6</accession>
<comment type="subcellular location">
    <subcellularLocation>
        <location evidence="1">Cell outer membrane</location>
        <topology evidence="1">Single-pass membrane protein</topology>
    </subcellularLocation>
    <subcellularLocation>
        <location evidence="2">Periplasm</location>
    </subcellularLocation>
</comment>
<keyword evidence="5" id="KW-0812">Transmembrane</keyword>
<keyword evidence="3" id="KW-0574">Periplasm</keyword>
<evidence type="ECO:0000256" key="5">
    <source>
        <dbReference type="SAM" id="Phobius"/>
    </source>
</evidence>
<keyword evidence="5" id="KW-0472">Membrane</keyword>